<dbReference type="Proteomes" id="UP001139263">
    <property type="component" value="Unassembled WGS sequence"/>
</dbReference>
<dbReference type="SMART" id="SM00267">
    <property type="entry name" value="GGDEF"/>
    <property type="match status" value="1"/>
</dbReference>
<dbReference type="InterPro" id="IPR029787">
    <property type="entry name" value="Nucleotide_cyclase"/>
</dbReference>
<dbReference type="InterPro" id="IPR029016">
    <property type="entry name" value="GAF-like_dom_sf"/>
</dbReference>
<dbReference type="Pfam" id="PF01590">
    <property type="entry name" value="GAF"/>
    <property type="match status" value="1"/>
</dbReference>
<sequence length="484" mass="55395">MGNLLSYEQLTVLYHQQLIQMNRIDQIHKLMQNVSKRENVLQLLIAKMRELFLADIVTLIEWDGVNSHAHLEAHVGLFANRYPESNDLFSDLMGSISDFWTRPYVTWDVKSDFRTPIIKNYAVKNALFLPVHTRSGLPLGILSLYRCYDDLFSEDDISLLMDIAMRIGDELYARRIRNQELAHMRLLDILNPTVLRISARATYDASLFQEVQLALQEVFQTSTEVIDDPELFTQIIECTIIPCEELSHIPLCANNANRYMAVLRMSDELVRGYVLLRQLESFEVAILSIFWRHVGNLVANLTLQHRLQMLATLDMLTGLMNRYAFMETMTAWSEDEKRENEFISTCVFDVDGFKMINDTYGHRMGDRVLCHIVETAKSTITDSDMVFARYGGEEFILARRGDGDECKNTAIAILTALREKPFVIGEVSLILTVSMGIATMKIATSQAIHLLIQKADEAMYQAKRAGKDRLAVLESSDLGFSFYK</sequence>
<dbReference type="AlphaFoldDB" id="A0A9X2AE46"/>
<dbReference type="InterPro" id="IPR000160">
    <property type="entry name" value="GGDEF_dom"/>
</dbReference>
<dbReference type="PROSITE" id="PS50887">
    <property type="entry name" value="GGDEF"/>
    <property type="match status" value="1"/>
</dbReference>
<evidence type="ECO:0000313" key="3">
    <source>
        <dbReference type="Proteomes" id="UP001139263"/>
    </source>
</evidence>
<dbReference type="EMBL" id="JALBUF010000002">
    <property type="protein sequence ID" value="MCI0182786.1"/>
    <property type="molecule type" value="Genomic_DNA"/>
</dbReference>
<dbReference type="Gene3D" id="3.30.450.40">
    <property type="match status" value="1"/>
</dbReference>
<dbReference type="GO" id="GO:0052621">
    <property type="term" value="F:diguanylate cyclase activity"/>
    <property type="evidence" value="ECO:0007669"/>
    <property type="project" value="TreeGrafter"/>
</dbReference>
<name>A0A9X2AE46_9BACL</name>
<dbReference type="CDD" id="cd01949">
    <property type="entry name" value="GGDEF"/>
    <property type="match status" value="1"/>
</dbReference>
<reference evidence="2" key="1">
    <citation type="submission" date="2022-03" db="EMBL/GenBank/DDBJ databases">
        <title>Draft Genome Sequence of Firmicute Strain S0AB, a Heterotrophic Iron/Sulfur-Oxidizing Extreme Acidophile.</title>
        <authorList>
            <person name="Vergara E."/>
            <person name="Pakostova E."/>
            <person name="Johnson D.B."/>
            <person name="Holmes D.S."/>
        </authorList>
    </citation>
    <scope>NUCLEOTIDE SEQUENCE</scope>
    <source>
        <strain evidence="2">S0AB</strain>
    </source>
</reference>
<organism evidence="2 3">
    <name type="scientific">Sulfoacidibacillus ferrooxidans</name>
    <dbReference type="NCBI Taxonomy" id="2005001"/>
    <lineage>
        <taxon>Bacteria</taxon>
        <taxon>Bacillati</taxon>
        <taxon>Bacillota</taxon>
        <taxon>Bacilli</taxon>
        <taxon>Bacillales</taxon>
        <taxon>Alicyclobacillaceae</taxon>
        <taxon>Sulfoacidibacillus</taxon>
    </lineage>
</organism>
<dbReference type="SUPFAM" id="SSF55781">
    <property type="entry name" value="GAF domain-like"/>
    <property type="match status" value="1"/>
</dbReference>
<dbReference type="NCBIfam" id="TIGR00254">
    <property type="entry name" value="GGDEF"/>
    <property type="match status" value="1"/>
</dbReference>
<dbReference type="SUPFAM" id="SSF55073">
    <property type="entry name" value="Nucleotide cyclase"/>
    <property type="match status" value="1"/>
</dbReference>
<gene>
    <name evidence="2" type="ORF">MM817_01055</name>
</gene>
<evidence type="ECO:0000259" key="1">
    <source>
        <dbReference type="PROSITE" id="PS50887"/>
    </source>
</evidence>
<dbReference type="PANTHER" id="PTHR45138">
    <property type="entry name" value="REGULATORY COMPONENTS OF SENSORY TRANSDUCTION SYSTEM"/>
    <property type="match status" value="1"/>
</dbReference>
<dbReference type="RefSeq" id="WP_241712393.1">
    <property type="nucleotide sequence ID" value="NZ_JALBUF010000002.1"/>
</dbReference>
<protein>
    <recommendedName>
        <fullName evidence="1">GGDEF domain-containing protein</fullName>
    </recommendedName>
</protein>
<dbReference type="Gene3D" id="3.30.70.270">
    <property type="match status" value="1"/>
</dbReference>
<dbReference type="InterPro" id="IPR003018">
    <property type="entry name" value="GAF"/>
</dbReference>
<dbReference type="PANTHER" id="PTHR45138:SF9">
    <property type="entry name" value="DIGUANYLATE CYCLASE DGCM-RELATED"/>
    <property type="match status" value="1"/>
</dbReference>
<evidence type="ECO:0000313" key="2">
    <source>
        <dbReference type="EMBL" id="MCI0182786.1"/>
    </source>
</evidence>
<accession>A0A9X2AE46</accession>
<feature type="domain" description="GGDEF" evidence="1">
    <location>
        <begin position="341"/>
        <end position="475"/>
    </location>
</feature>
<proteinExistence type="predicted"/>
<dbReference type="InterPro" id="IPR050469">
    <property type="entry name" value="Diguanylate_Cyclase"/>
</dbReference>
<comment type="caution">
    <text evidence="2">The sequence shown here is derived from an EMBL/GenBank/DDBJ whole genome shotgun (WGS) entry which is preliminary data.</text>
</comment>
<dbReference type="Pfam" id="PF00990">
    <property type="entry name" value="GGDEF"/>
    <property type="match status" value="1"/>
</dbReference>
<keyword evidence="3" id="KW-1185">Reference proteome</keyword>
<dbReference type="InterPro" id="IPR043128">
    <property type="entry name" value="Rev_trsase/Diguanyl_cyclase"/>
</dbReference>